<dbReference type="AlphaFoldDB" id="A0A565CFT8"/>
<dbReference type="OrthoDB" id="1880154at2759"/>
<dbReference type="PANTHER" id="PTHR36780">
    <property type="entry name" value="OS05G0241400 PROTEIN"/>
    <property type="match status" value="1"/>
</dbReference>
<dbReference type="SUPFAM" id="SSF55770">
    <property type="entry name" value="Profilin (actin-binding protein)"/>
    <property type="match status" value="1"/>
</dbReference>
<evidence type="ECO:0000313" key="1">
    <source>
        <dbReference type="EMBL" id="VVB12446.1"/>
    </source>
</evidence>
<dbReference type="InterPro" id="IPR036140">
    <property type="entry name" value="PFN_sf"/>
</dbReference>
<dbReference type="PANTHER" id="PTHR36780:SF1">
    <property type="entry name" value="PROFILIN"/>
    <property type="match status" value="1"/>
</dbReference>
<reference evidence="1" key="1">
    <citation type="submission" date="2019-07" db="EMBL/GenBank/DDBJ databases">
        <authorList>
            <person name="Dittberner H."/>
        </authorList>
    </citation>
    <scope>NUCLEOTIDE SEQUENCE [LARGE SCALE GENOMIC DNA]</scope>
</reference>
<accession>A0A565CFT8</accession>
<proteinExistence type="predicted"/>
<keyword evidence="2" id="KW-1185">Reference proteome</keyword>
<dbReference type="Pfam" id="PF00235">
    <property type="entry name" value="Profilin"/>
    <property type="match status" value="1"/>
</dbReference>
<comment type="caution">
    <text evidence="1">The sequence shown here is derived from an EMBL/GenBank/DDBJ whole genome shotgun (WGS) entry which is preliminary data.</text>
</comment>
<dbReference type="EMBL" id="CABITT030000007">
    <property type="protein sequence ID" value="VVB12446.1"/>
    <property type="molecule type" value="Genomic_DNA"/>
</dbReference>
<dbReference type="Proteomes" id="UP000489600">
    <property type="component" value="Unassembled WGS sequence"/>
</dbReference>
<gene>
    <name evidence="1" type="ORF">ANE_LOCUS22890</name>
</gene>
<dbReference type="GO" id="GO:0003779">
    <property type="term" value="F:actin binding"/>
    <property type="evidence" value="ECO:0007669"/>
    <property type="project" value="InterPro"/>
</dbReference>
<sequence>MDSSFVDRAWLKWVTADHVGSSGSPLKAAVLINYDPTGPSRLLSTIAQQEGINLYPIELKQFIDFMRRGNLTTETFVLGSKQYLVTSVHEDWFAARCLNTTQPAGEGVIVMQTAVYVLVALYDGSIGSASEAMAAADQLASELSRKNF</sequence>
<evidence type="ECO:0008006" key="3">
    <source>
        <dbReference type="Google" id="ProtNLM"/>
    </source>
</evidence>
<dbReference type="InterPro" id="IPR048278">
    <property type="entry name" value="PFN"/>
</dbReference>
<name>A0A565CFT8_9BRAS</name>
<evidence type="ECO:0000313" key="2">
    <source>
        <dbReference type="Proteomes" id="UP000489600"/>
    </source>
</evidence>
<dbReference type="Gene3D" id="3.30.450.30">
    <property type="entry name" value="Dynein light chain 2a, cytoplasmic"/>
    <property type="match status" value="1"/>
</dbReference>
<protein>
    <recommendedName>
        <fullName evidence="3">Profilin</fullName>
    </recommendedName>
</protein>
<organism evidence="1 2">
    <name type="scientific">Arabis nemorensis</name>
    <dbReference type="NCBI Taxonomy" id="586526"/>
    <lineage>
        <taxon>Eukaryota</taxon>
        <taxon>Viridiplantae</taxon>
        <taxon>Streptophyta</taxon>
        <taxon>Embryophyta</taxon>
        <taxon>Tracheophyta</taxon>
        <taxon>Spermatophyta</taxon>
        <taxon>Magnoliopsida</taxon>
        <taxon>eudicotyledons</taxon>
        <taxon>Gunneridae</taxon>
        <taxon>Pentapetalae</taxon>
        <taxon>rosids</taxon>
        <taxon>malvids</taxon>
        <taxon>Brassicales</taxon>
        <taxon>Brassicaceae</taxon>
        <taxon>Arabideae</taxon>
        <taxon>Arabis</taxon>
    </lineage>
</organism>